<dbReference type="GeneID" id="39850560"/>
<organism evidence="2 3">
    <name type="scientific">Natronorubrum bangense</name>
    <dbReference type="NCBI Taxonomy" id="61858"/>
    <lineage>
        <taxon>Archaea</taxon>
        <taxon>Methanobacteriati</taxon>
        <taxon>Methanobacteriota</taxon>
        <taxon>Stenosarchaea group</taxon>
        <taxon>Halobacteria</taxon>
        <taxon>Halobacteriales</taxon>
        <taxon>Natrialbaceae</taxon>
        <taxon>Natronorubrum</taxon>
    </lineage>
</organism>
<dbReference type="PROSITE" id="PS51257">
    <property type="entry name" value="PROKAR_LIPOPROTEIN"/>
    <property type="match status" value="1"/>
</dbReference>
<dbReference type="KEGG" id="nbg:DV706_04810"/>
<accession>A0A4D6HIT2</accession>
<evidence type="ECO:0000313" key="3">
    <source>
        <dbReference type="Proteomes" id="UP000296822"/>
    </source>
</evidence>
<feature type="region of interest" description="Disordered" evidence="1">
    <location>
        <begin position="298"/>
        <end position="323"/>
    </location>
</feature>
<dbReference type="EMBL" id="CP031305">
    <property type="protein sequence ID" value="QCC53869.1"/>
    <property type="molecule type" value="Genomic_DNA"/>
</dbReference>
<dbReference type="AlphaFoldDB" id="A0A4D6HIT2"/>
<evidence type="ECO:0000313" key="2">
    <source>
        <dbReference type="EMBL" id="QCC53869.1"/>
    </source>
</evidence>
<gene>
    <name evidence="2" type="ORF">DV706_04810</name>
</gene>
<protein>
    <submittedName>
        <fullName evidence="2">Uncharacterized protein</fullName>
    </submittedName>
</protein>
<dbReference type="Proteomes" id="UP000296822">
    <property type="component" value="Chromosome"/>
</dbReference>
<sequence>MNRRQYLTRAGTGVGTLTLLAGCLGDLTGSETDGEVADRTGERALDRATGKLNEAALALQVNDDAIDDPEEIEFDPAKPNGLIDDAREYLETAAAELADDRQADVDGLETYADILEGLVIVTDAITDETLEDDIDDVAAAIGGDGDLDSAAGAVDERTATLATAQTRHDEAAADFEAFEKARFEELARIDYAELEDGITTLGDVLDSFVTLGDGYESLLDGYETLEQGQSQFDNGEYERAETSFTDAIAAFEMATDTFESDPEPPSGLTTNVETARCQSNELADAATAFADAAAAAAAGDPITADRRRNDGEQSLEAARNCSQ</sequence>
<dbReference type="RefSeq" id="WP_136350806.1">
    <property type="nucleotide sequence ID" value="NZ_CP031305.1"/>
</dbReference>
<name>A0A4D6HIT2_9EURY</name>
<proteinExistence type="predicted"/>
<reference evidence="2 3" key="1">
    <citation type="journal article" date="2019" name="Nat. Commun.">
        <title>A new type of DNA phosphorothioation-based antiviral system in archaea.</title>
        <authorList>
            <person name="Xiong L."/>
            <person name="Liu S."/>
            <person name="Chen S."/>
            <person name="Xiao Y."/>
            <person name="Zhu B."/>
            <person name="Gao Y."/>
            <person name="Zhang Y."/>
            <person name="Chen B."/>
            <person name="Luo J."/>
            <person name="Deng Z."/>
            <person name="Chen X."/>
            <person name="Wang L."/>
            <person name="Chen S."/>
        </authorList>
    </citation>
    <scope>NUCLEOTIDE SEQUENCE [LARGE SCALE GENOMIC DNA]</scope>
    <source>
        <strain evidence="2 3">JCM 10635</strain>
    </source>
</reference>
<evidence type="ECO:0000256" key="1">
    <source>
        <dbReference type="SAM" id="MobiDB-lite"/>
    </source>
</evidence>